<dbReference type="EMBL" id="ANNX02000020">
    <property type="protein sequence ID" value="KYC42211.1"/>
    <property type="molecule type" value="Genomic_DNA"/>
</dbReference>
<evidence type="ECO:0000313" key="2">
    <source>
        <dbReference type="Proteomes" id="UP000076925"/>
    </source>
</evidence>
<evidence type="ECO:0000313" key="1">
    <source>
        <dbReference type="EMBL" id="KYC42211.1"/>
    </source>
</evidence>
<dbReference type="RefSeq" id="WP_017741845.1">
    <property type="nucleotide sequence ID" value="NZ_KQ976354.1"/>
</dbReference>
<dbReference type="Proteomes" id="UP000076925">
    <property type="component" value="Unassembled WGS sequence"/>
</dbReference>
<proteinExistence type="predicted"/>
<protein>
    <recommendedName>
        <fullName evidence="3">DUF4258 domain-containing protein</fullName>
    </recommendedName>
</protein>
<dbReference type="AlphaFoldDB" id="A0A139XBY8"/>
<dbReference type="STRING" id="128403.WA1_19700"/>
<evidence type="ECO:0008006" key="3">
    <source>
        <dbReference type="Google" id="ProtNLM"/>
    </source>
</evidence>
<gene>
    <name evidence="1" type="ORF">WA1_19700</name>
</gene>
<organism evidence="1 2">
    <name type="scientific">Scytonema hofmannii PCC 7110</name>
    <dbReference type="NCBI Taxonomy" id="128403"/>
    <lineage>
        <taxon>Bacteria</taxon>
        <taxon>Bacillati</taxon>
        <taxon>Cyanobacteriota</taxon>
        <taxon>Cyanophyceae</taxon>
        <taxon>Nostocales</taxon>
        <taxon>Scytonemataceae</taxon>
        <taxon>Scytonema</taxon>
    </lineage>
</organism>
<sequence>MNQQPDYQVEKTALIKELSLLGIKHTPEKIVRIARQPDGKIVFLEEGNTEAGLQHILENHFDQFTDVGIEPHQIPDAVIAAVTQGRIVGYQGRKKTRLIYEVSFNSKIHYIAVTISNNGYIVGANPRTSP</sequence>
<accession>A0A139XBY8</accession>
<reference evidence="1 2" key="1">
    <citation type="journal article" date="2013" name="Genome Biol. Evol.">
        <title>Genomes of Stigonematalean cyanobacteria (subsection V) and the evolution of oxygenic photosynthesis from prokaryotes to plastids.</title>
        <authorList>
            <person name="Dagan T."/>
            <person name="Roettger M."/>
            <person name="Stucken K."/>
            <person name="Landan G."/>
            <person name="Koch R."/>
            <person name="Major P."/>
            <person name="Gould S.B."/>
            <person name="Goremykin V.V."/>
            <person name="Rippka R."/>
            <person name="Tandeau de Marsac N."/>
            <person name="Gugger M."/>
            <person name="Lockhart P.J."/>
            <person name="Allen J.F."/>
            <person name="Brune I."/>
            <person name="Maus I."/>
            <person name="Puhler A."/>
            <person name="Martin W.F."/>
        </authorList>
    </citation>
    <scope>NUCLEOTIDE SEQUENCE [LARGE SCALE GENOMIC DNA]</scope>
    <source>
        <strain evidence="1 2">PCC 7110</strain>
    </source>
</reference>
<dbReference type="OrthoDB" id="2664633at2"/>
<name>A0A139XBY8_9CYAN</name>
<keyword evidence="2" id="KW-1185">Reference proteome</keyword>
<comment type="caution">
    <text evidence="1">The sequence shown here is derived from an EMBL/GenBank/DDBJ whole genome shotgun (WGS) entry which is preliminary data.</text>
</comment>